<dbReference type="Gene3D" id="3.40.50.720">
    <property type="entry name" value="NAD(P)-binding Rossmann-like Domain"/>
    <property type="match status" value="1"/>
</dbReference>
<reference evidence="4" key="1">
    <citation type="submission" date="2017-05" db="EMBL/GenBank/DDBJ databases">
        <title>Physiological properties and genetic analysis related to exopolysaccharide production of fresh-water unicellular cyanobacterium Aphanothece sacrum, Suizenji Nori, that has been cultured as a food source in Japan.</title>
        <authorList>
            <person name="Kanesaki Y."/>
            <person name="Yoshikawa S."/>
            <person name="Ohki K."/>
        </authorList>
    </citation>
    <scope>NUCLEOTIDE SEQUENCE [LARGE SCALE GENOMIC DNA]</scope>
    <source>
        <strain evidence="4">FPU1</strain>
    </source>
</reference>
<dbReference type="NCBIfam" id="NF004818">
    <property type="entry name" value="PRK06172.1"/>
    <property type="match status" value="1"/>
</dbReference>
<dbReference type="FunFam" id="3.40.50.720:FF:000084">
    <property type="entry name" value="Short-chain dehydrogenase reductase"/>
    <property type="match status" value="1"/>
</dbReference>
<evidence type="ECO:0000313" key="4">
    <source>
        <dbReference type="Proteomes" id="UP000287247"/>
    </source>
</evidence>
<dbReference type="Proteomes" id="UP000287247">
    <property type="component" value="Unassembled WGS sequence"/>
</dbReference>
<dbReference type="InterPro" id="IPR036291">
    <property type="entry name" value="NAD(P)-bd_dom_sf"/>
</dbReference>
<dbReference type="PRINTS" id="PR00080">
    <property type="entry name" value="SDRFAMILY"/>
</dbReference>
<dbReference type="PANTHER" id="PTHR24321:SF11">
    <property type="entry name" value="BLR0893 PROTEIN"/>
    <property type="match status" value="1"/>
</dbReference>
<keyword evidence="2" id="KW-0560">Oxidoreductase</keyword>
<gene>
    <name evidence="3" type="ORF">AsFPU1_1345</name>
</gene>
<evidence type="ECO:0000313" key="3">
    <source>
        <dbReference type="EMBL" id="GBF79945.1"/>
    </source>
</evidence>
<keyword evidence="4" id="KW-1185">Reference proteome</keyword>
<dbReference type="EMBL" id="BDQK01000005">
    <property type="protein sequence ID" value="GBF79945.1"/>
    <property type="molecule type" value="Genomic_DNA"/>
</dbReference>
<comment type="caution">
    <text evidence="3">The sequence shown here is derived from an EMBL/GenBank/DDBJ whole genome shotgun (WGS) entry which is preliminary data.</text>
</comment>
<dbReference type="CDD" id="cd05233">
    <property type="entry name" value="SDR_c"/>
    <property type="match status" value="1"/>
</dbReference>
<dbReference type="NCBIfam" id="NF005559">
    <property type="entry name" value="PRK07231.1"/>
    <property type="match status" value="1"/>
</dbReference>
<name>A0A401IF89_APHSA</name>
<dbReference type="Pfam" id="PF13561">
    <property type="entry name" value="adh_short_C2"/>
    <property type="match status" value="1"/>
</dbReference>
<comment type="similarity">
    <text evidence="1">Belongs to the short-chain dehydrogenases/reductases (SDR) family.</text>
</comment>
<accession>A0A401IF89</accession>
<dbReference type="InterPro" id="IPR002347">
    <property type="entry name" value="SDR_fam"/>
</dbReference>
<evidence type="ECO:0000256" key="2">
    <source>
        <dbReference type="ARBA" id="ARBA00023002"/>
    </source>
</evidence>
<dbReference type="AlphaFoldDB" id="A0A401IF89"/>
<protein>
    <submittedName>
        <fullName evidence="3">Short-chain dehydrogenase/reductase SDR</fullName>
    </submittedName>
</protein>
<dbReference type="PROSITE" id="PS00061">
    <property type="entry name" value="ADH_SHORT"/>
    <property type="match status" value="1"/>
</dbReference>
<evidence type="ECO:0000256" key="1">
    <source>
        <dbReference type="ARBA" id="ARBA00006484"/>
    </source>
</evidence>
<dbReference type="PRINTS" id="PR00081">
    <property type="entry name" value="GDHRDH"/>
</dbReference>
<organism evidence="3 4">
    <name type="scientific">Aphanothece sacrum FPU1</name>
    <dbReference type="NCBI Taxonomy" id="1920663"/>
    <lineage>
        <taxon>Bacteria</taxon>
        <taxon>Bacillati</taxon>
        <taxon>Cyanobacteriota</taxon>
        <taxon>Cyanophyceae</taxon>
        <taxon>Oscillatoriophycideae</taxon>
        <taxon>Chroococcales</taxon>
        <taxon>Aphanothecaceae</taxon>
        <taxon>Aphanothece</taxon>
    </lineage>
</organism>
<dbReference type="InterPro" id="IPR020904">
    <property type="entry name" value="Sc_DH/Rdtase_CS"/>
</dbReference>
<dbReference type="PANTHER" id="PTHR24321">
    <property type="entry name" value="DEHYDROGENASES, SHORT CHAIN"/>
    <property type="match status" value="1"/>
</dbReference>
<dbReference type="SUPFAM" id="SSF51735">
    <property type="entry name" value="NAD(P)-binding Rossmann-fold domains"/>
    <property type="match status" value="1"/>
</dbReference>
<sequence>MKDLENKVALVTGGSSGIGRATALAFAQQGAKVVVAARRIQEGEETIKLIKEIGGEGIFIATDITQEAQIKALIEQTVFHYGRLDCAFNNAGVAVGNPLLEETEENYYKVFDLNVKGVFLCLKYQVAQMLKNGGGAIVNCSSILGVVGLAPVCLLYTASKHAVLGLTKSAALEFATANIRINAVSPGVIETEMSRPMLAFPFYQEFIAKHPMKRVGKVEEVANMVVFLCSDKASFITGENIAIDGGFLAQ</sequence>
<dbReference type="OrthoDB" id="9803333at2"/>
<dbReference type="GO" id="GO:0016491">
    <property type="term" value="F:oxidoreductase activity"/>
    <property type="evidence" value="ECO:0007669"/>
    <property type="project" value="UniProtKB-KW"/>
</dbReference>
<proteinExistence type="inferred from homology"/>